<dbReference type="Gene3D" id="1.10.10.490">
    <property type="entry name" value="Beta-catenin-interacting ICAT"/>
    <property type="match status" value="1"/>
</dbReference>
<dbReference type="AlphaFoldDB" id="A0A4U8V2M1"/>
<dbReference type="Pfam" id="PF06384">
    <property type="entry name" value="ICAT"/>
    <property type="match status" value="1"/>
</dbReference>
<sequence>MENQRLINNVHEQLDRLSRQLREIENEKEEMDEEDYLEMKTDTIEQLKNLSLTLERIQSGDMTVFDQVSTTRLAIRAAVSQAFKTPEIIMLFVKKEPPILRQKLEHVESEHRLKRIEEGIYKERKYEILLALQKLGDALRPEEDQFLKDHSSFLPSDFELVDGL</sequence>
<dbReference type="InterPro" id="IPR040065">
    <property type="entry name" value="LZIC"/>
</dbReference>
<reference evidence="4" key="2">
    <citation type="journal article" date="2015" name="Genome Biol.">
        <title>Comparative genomics of Steinernema reveals deeply conserved gene regulatory networks.</title>
        <authorList>
            <person name="Dillman A.R."/>
            <person name="Macchietto M."/>
            <person name="Porter C.F."/>
            <person name="Rogers A."/>
            <person name="Williams B."/>
            <person name="Antoshechkin I."/>
            <person name="Lee M.M."/>
            <person name="Goodwin Z."/>
            <person name="Lu X."/>
            <person name="Lewis E.E."/>
            <person name="Goodrich-Blair H."/>
            <person name="Stock S.P."/>
            <person name="Adams B.J."/>
            <person name="Sternberg P.W."/>
            <person name="Mortazavi A."/>
        </authorList>
    </citation>
    <scope>NUCLEOTIDE SEQUENCE [LARGE SCALE GENOMIC DNA]</scope>
    <source>
        <strain evidence="4">ALL</strain>
    </source>
</reference>
<comment type="similarity">
    <text evidence="1">Belongs to the CTNNBIP1 family.</text>
</comment>
<dbReference type="PANTHER" id="PTHR16505">
    <property type="entry name" value="PROTEIN LZIC"/>
    <property type="match status" value="1"/>
</dbReference>
<dbReference type="GO" id="GO:0008013">
    <property type="term" value="F:beta-catenin binding"/>
    <property type="evidence" value="ECO:0007669"/>
    <property type="project" value="InterPro"/>
</dbReference>
<proteinExistence type="inferred from homology"/>
<feature type="coiled-coil region" evidence="2">
    <location>
        <begin position="7"/>
        <end position="34"/>
    </location>
</feature>
<dbReference type="InterPro" id="IPR036911">
    <property type="entry name" value="ICAT_sf"/>
</dbReference>
<protein>
    <recommendedName>
        <fullName evidence="3">Beta-catenin-interacting ICAT domain-containing protein</fullName>
    </recommendedName>
</protein>
<feature type="domain" description="Beta-catenin-interacting ICAT" evidence="3">
    <location>
        <begin position="114"/>
        <end position="162"/>
    </location>
</feature>
<reference evidence="4" key="1">
    <citation type="submission" date="2013-11" db="EMBL/GenBank/DDBJ databases">
        <authorList>
            <person name="Sternberg P."/>
            <person name="Dillman A."/>
            <person name="Macchietto M."/>
        </authorList>
    </citation>
    <scope>NUCLEOTIDE SEQUENCE</scope>
    <source>
        <strain evidence="4">ALL</strain>
    </source>
</reference>
<reference evidence="4" key="3">
    <citation type="journal article" date="2019" name="G3 (Bethesda)">
        <title>Hybrid Assembly of the Genome of the Entomopathogenic Nematode Steinernema carpocapsae Identifies the X-Chromosome.</title>
        <authorList>
            <person name="Serra L."/>
            <person name="Macchietto M."/>
            <person name="Macias-Munoz A."/>
            <person name="McGill C.J."/>
            <person name="Rodriguez I.M."/>
            <person name="Rodriguez B."/>
            <person name="Murad R."/>
            <person name="Mortazavi A."/>
        </authorList>
    </citation>
    <scope>NUCLEOTIDE SEQUENCE [LARGE SCALE GENOMIC DNA]</scope>
    <source>
        <strain evidence="4">ALL</strain>
    </source>
</reference>
<gene>
    <name evidence="4" type="ORF">L596_006620</name>
</gene>
<evidence type="ECO:0000259" key="3">
    <source>
        <dbReference type="Pfam" id="PF06384"/>
    </source>
</evidence>
<comment type="caution">
    <text evidence="4">The sequence shown here is derived from an EMBL/GenBank/DDBJ whole genome shotgun (WGS) entry which is preliminary data.</text>
</comment>
<dbReference type="EMBL" id="AZBU02000001">
    <property type="protein sequence ID" value="TMS40216.1"/>
    <property type="molecule type" value="Genomic_DNA"/>
</dbReference>
<accession>A0A4U8V2M1</accession>
<dbReference type="OrthoDB" id="10262856at2759"/>
<dbReference type="InterPro" id="IPR009428">
    <property type="entry name" value="ICAT_dom"/>
</dbReference>
<evidence type="ECO:0000256" key="1">
    <source>
        <dbReference type="ARBA" id="ARBA00006505"/>
    </source>
</evidence>
<evidence type="ECO:0000256" key="2">
    <source>
        <dbReference type="SAM" id="Coils"/>
    </source>
</evidence>
<evidence type="ECO:0000313" key="4">
    <source>
        <dbReference type="EMBL" id="TMS40216.1"/>
    </source>
</evidence>
<dbReference type="PANTHER" id="PTHR16505:SF8">
    <property type="entry name" value="PROTEIN LZIC"/>
    <property type="match status" value="1"/>
</dbReference>
<name>A0A4U8V2M1_STECR</name>
<keyword evidence="2" id="KW-0175">Coiled coil</keyword>
<dbReference type="SUPFAM" id="SSF81730">
    <property type="entry name" value="beta-catenin-interacting protein ICAT"/>
    <property type="match status" value="1"/>
</dbReference>
<organism evidence="4">
    <name type="scientific">Steinernema carpocapsae</name>
    <name type="common">Entomopathogenic nematode</name>
    <dbReference type="NCBI Taxonomy" id="34508"/>
    <lineage>
        <taxon>Eukaryota</taxon>
        <taxon>Metazoa</taxon>
        <taxon>Ecdysozoa</taxon>
        <taxon>Nematoda</taxon>
        <taxon>Chromadorea</taxon>
        <taxon>Rhabditida</taxon>
        <taxon>Tylenchina</taxon>
        <taxon>Panagrolaimomorpha</taxon>
        <taxon>Strongyloidoidea</taxon>
        <taxon>Steinernematidae</taxon>
        <taxon>Steinernema</taxon>
    </lineage>
</organism>